<dbReference type="RefSeq" id="WP_085597723.1">
    <property type="nucleotide sequence ID" value="NZ_CP133164.1"/>
</dbReference>
<proteinExistence type="predicted"/>
<protein>
    <submittedName>
        <fullName evidence="1">Uncharacterized protein</fullName>
    </submittedName>
</protein>
<keyword evidence="2" id="KW-1185">Reference proteome</keyword>
<dbReference type="InterPro" id="IPR046685">
    <property type="entry name" value="DUF6555"/>
</dbReference>
<accession>A0ABY9NQZ4</accession>
<gene>
    <name evidence="1" type="ORF">QL104_15225</name>
</gene>
<dbReference type="Proteomes" id="UP001237292">
    <property type="component" value="Chromosome"/>
</dbReference>
<organism evidence="1 2">
    <name type="scientific">Pseudomonas piscis</name>
    <dbReference type="NCBI Taxonomy" id="2614538"/>
    <lineage>
        <taxon>Bacteria</taxon>
        <taxon>Pseudomonadati</taxon>
        <taxon>Pseudomonadota</taxon>
        <taxon>Gammaproteobacteria</taxon>
        <taxon>Pseudomonadales</taxon>
        <taxon>Pseudomonadaceae</taxon>
        <taxon>Pseudomonas</taxon>
    </lineage>
</organism>
<dbReference type="Pfam" id="PF20192">
    <property type="entry name" value="DUF6555"/>
    <property type="match status" value="1"/>
</dbReference>
<evidence type="ECO:0000313" key="2">
    <source>
        <dbReference type="Proteomes" id="UP001237292"/>
    </source>
</evidence>
<evidence type="ECO:0000313" key="1">
    <source>
        <dbReference type="EMBL" id="WMN20691.1"/>
    </source>
</evidence>
<reference evidence="1 2" key="1">
    <citation type="journal article" date="2023" name="Access Microbiol">
        <title>The genome of a steinernematid-associated Pseudomonas piscis bacterium encodes the biosynthesis of insect toxins.</title>
        <authorList>
            <person name="Awori R.M."/>
            <person name="Hendre P."/>
            <person name="Amugune N.O."/>
        </authorList>
    </citation>
    <scope>NUCLEOTIDE SEQUENCE [LARGE SCALE GENOMIC DNA]</scope>
    <source>
        <strain evidence="1 2">75</strain>
    </source>
</reference>
<dbReference type="EMBL" id="CP133164">
    <property type="protein sequence ID" value="WMN20691.1"/>
    <property type="molecule type" value="Genomic_DNA"/>
</dbReference>
<sequence>MSQETIYKIQYLLHGQPRFFIIRAKTMDNAKAWHWASCDAGVGIIPKSDRDPVRRVSRPLAEKYGITDVKWFQSAPLCWTTEGQQ</sequence>
<name>A0ABY9NQZ4_9PSED</name>